<dbReference type="Proteomes" id="UP001162992">
    <property type="component" value="Chromosome 24"/>
</dbReference>
<sequence>MADDQASQEASLLPPNPSAPSASLPNPPFLSFLPFPPLHPQIPSPFWQIPLPSDPASHPHLSALRDLHFPMDNLQSHAQTQHGSAPFVAMPSGDGQRGMMAPRTASPAGTVQFPARQFVLPSSVAQSGGGYSAIRSQASVSGLQLFAESPESSLLDPQTSPNSRQRLTSELPTFNLRPRPTQGLPAAQPEAPFAPRQQQTAHQQVYPPPLAAHQDVVADRQLFFRTLTQFHAFFGTELVIPKIDGGELDLHLLYCQVTASGGLEQVIKLKKWDHIIMKFGLPTQVSGQPFFLRKHYSSLLHHYEQVYFFRREGLLVPTPVPLPSPNPISVSRFNDQPTLAFGENMEPAKKRRRKTFDPAEMLGADAGKLVGRAVTGAIDGKFEHGYLVTVHVGTENLRGILYHVPKVNNTQQIASLPGPTNDIVVQPSSSDLQVGLPRRKRRGRRMSKRDPNAPRLNRSGYNFYFAEQRSRLKHLGSENAEITRIIGDSWQRLTEQERMPYLQRGQRDKERYRMEKQVYSERINMQPQRKQGEGFVKDFSESLHDSGHAPEELDEAEQDSGDFNDSRHDYHVSLDADIDGGEMNLQNQIYAEYVSGGHLGYSQEQLYYTNTNHGQEPLGYGSERTVPLHEDKDYAADRTDDPPKRSQYISEKALSSQPGVQYVLEDADLTQEGRRTEEQTNHIEETQQYPDNEQNQFAPLPHFNHFQAEQVRHAQGYQDLSNDHTSEREQCVSTQQKDTDEQQYFSSKQTAESQEHDDMYSRGTYD</sequence>
<name>A0ACC2A7B7_DIPCM</name>
<gene>
    <name evidence="1" type="ORF">O6H91_24G003300</name>
</gene>
<keyword evidence="2" id="KW-1185">Reference proteome</keyword>
<proteinExistence type="predicted"/>
<dbReference type="EMBL" id="CM055115">
    <property type="protein sequence ID" value="KAJ7513367.1"/>
    <property type="molecule type" value="Genomic_DNA"/>
</dbReference>
<reference evidence="2" key="1">
    <citation type="journal article" date="2024" name="Proc. Natl. Acad. Sci. U.S.A.">
        <title>Extraordinary preservation of gene collinearity over three hundred million years revealed in homosporous lycophytes.</title>
        <authorList>
            <person name="Li C."/>
            <person name="Wickell D."/>
            <person name="Kuo L.Y."/>
            <person name="Chen X."/>
            <person name="Nie B."/>
            <person name="Liao X."/>
            <person name="Peng D."/>
            <person name="Ji J."/>
            <person name="Jenkins J."/>
            <person name="Williams M."/>
            <person name="Shu S."/>
            <person name="Plott C."/>
            <person name="Barry K."/>
            <person name="Rajasekar S."/>
            <person name="Grimwood J."/>
            <person name="Han X."/>
            <person name="Sun S."/>
            <person name="Hou Z."/>
            <person name="He W."/>
            <person name="Dai G."/>
            <person name="Sun C."/>
            <person name="Schmutz J."/>
            <person name="Leebens-Mack J.H."/>
            <person name="Li F.W."/>
            <person name="Wang L."/>
        </authorList>
    </citation>
    <scope>NUCLEOTIDE SEQUENCE [LARGE SCALE GENOMIC DNA]</scope>
    <source>
        <strain evidence="2">cv. PW_Plant_1</strain>
    </source>
</reference>
<accession>A0ACC2A7B7</accession>
<protein>
    <submittedName>
        <fullName evidence="1">Uncharacterized protein</fullName>
    </submittedName>
</protein>
<organism evidence="1 2">
    <name type="scientific">Diphasiastrum complanatum</name>
    <name type="common">Issler's clubmoss</name>
    <name type="synonym">Lycopodium complanatum</name>
    <dbReference type="NCBI Taxonomy" id="34168"/>
    <lineage>
        <taxon>Eukaryota</taxon>
        <taxon>Viridiplantae</taxon>
        <taxon>Streptophyta</taxon>
        <taxon>Embryophyta</taxon>
        <taxon>Tracheophyta</taxon>
        <taxon>Lycopodiopsida</taxon>
        <taxon>Lycopodiales</taxon>
        <taxon>Lycopodiaceae</taxon>
        <taxon>Lycopodioideae</taxon>
        <taxon>Diphasiastrum</taxon>
    </lineage>
</organism>
<evidence type="ECO:0000313" key="1">
    <source>
        <dbReference type="EMBL" id="KAJ7513367.1"/>
    </source>
</evidence>
<comment type="caution">
    <text evidence="1">The sequence shown here is derived from an EMBL/GenBank/DDBJ whole genome shotgun (WGS) entry which is preliminary data.</text>
</comment>
<evidence type="ECO:0000313" key="2">
    <source>
        <dbReference type="Proteomes" id="UP001162992"/>
    </source>
</evidence>